<dbReference type="Gene3D" id="4.10.1000.10">
    <property type="entry name" value="Zinc finger, CCCH-type"/>
    <property type="match status" value="1"/>
</dbReference>
<feature type="region of interest" description="Disordered" evidence="6">
    <location>
        <begin position="292"/>
        <end position="372"/>
    </location>
</feature>
<feature type="compositionally biased region" description="Polar residues" evidence="6">
    <location>
        <begin position="221"/>
        <end position="233"/>
    </location>
</feature>
<sequence length="952" mass="102770">MTNHGDDCYFFYYSTCSKGDSCPFRHCEAAMGSETMCSLWQENRCFRKVCKFRHMEIKKKRNEIPCYWENQPAGCQKSHCAFHHEKPRMIDGVFVPPSRGPALKREVEEEPAPAADPASPAPAPIANPANPQLRGVIKAETLENVPSPTHPPVVINPADDEDEDEDDQFSEEGEESSSRIVSPRKLLSGGNKDDSLNFGIRTLEEIRLRKALKANLKKAGQSPSSLSQGTGQTPPLGLHSNGTSGEKENIRSFIRPSQFSAKEDTPLQIDEPVKRHIAERLGRRKASLPAEQHFVVKKVGRNGGSFSDSRRSARGERAATQAHAAERLGRKVDSPEDDADAPPRKAVKPVRDRLGLPAEPAAPDNEREVQASGEIRIKTLEEIRQEKMAKAQGQEKVAKAQGEKMAGGQEKMAKAQGQEKVAKAQGQEKAAKAHGQEKAAKAQGQGPGTAVTKAPSPVKRSAKPPAGVHVKTFSEVLHARKRQQEKEVQRKEAGEEPGKPEAPPQEEVPGKKARAQPQPSEVRVKTLEEIRKEKAARAQAREQEVKTEESSAPPSALPKRRILRINKTTAAGADNGSNPNTPEATEKPPGPVTAENGAANGRQDSPGQTVKVKTFEEIMQEKRLRKQQGEQGAGQKRGVLQPAGRGLAPSAPKRSRGLPRTEGALRTATEGRHHLTARLTPRPARGHAHNRPPARCPQTKGVQSRHARSRHEGPASGTRVSPGEEPAPPGPAQEEEPQPERTQSPAPRRSPVQTAETKVRPKLNVKPSVVKAASQVKLGQKRKASESHRSAVAAVKPLNSAPAAVEDQPPEPSCKRADVKAPETAAPSVSVEAEAQARPPGPRLSSPAPGGTSETELHRTANAEQSSAPTAPVLSPAKEPPAAPQSSPAAKTPVQPKPRRQSTAATRATAALDDLDELMNEFADDPLDGEMELDPGKDEDDLLLELSEMIDS</sequence>
<evidence type="ECO:0000259" key="7">
    <source>
        <dbReference type="PROSITE" id="PS50103"/>
    </source>
</evidence>
<feature type="compositionally biased region" description="Basic and acidic residues" evidence="6">
    <location>
        <begin position="324"/>
        <end position="334"/>
    </location>
</feature>
<feature type="region of interest" description="Disordered" evidence="6">
    <location>
        <begin position="91"/>
        <end position="130"/>
    </location>
</feature>
<gene>
    <name evidence="8" type="ORF">ANANG_G00244070</name>
</gene>
<name>A0A9D3LV87_ANGAN</name>
<reference evidence="8" key="1">
    <citation type="submission" date="2021-01" db="EMBL/GenBank/DDBJ databases">
        <title>A chromosome-scale assembly of European eel, Anguilla anguilla.</title>
        <authorList>
            <person name="Henkel C."/>
            <person name="Jong-Raadsen S.A."/>
            <person name="Dufour S."/>
            <person name="Weltzien F.-A."/>
            <person name="Palstra A.P."/>
            <person name="Pelster B."/>
            <person name="Spaink H.P."/>
            <person name="Van Den Thillart G.E."/>
            <person name="Jansen H."/>
            <person name="Zahm M."/>
            <person name="Klopp C."/>
            <person name="Cedric C."/>
            <person name="Louis A."/>
            <person name="Berthelot C."/>
            <person name="Parey E."/>
            <person name="Roest Crollius H."/>
            <person name="Montfort J."/>
            <person name="Robinson-Rechavi M."/>
            <person name="Bucao C."/>
            <person name="Bouchez O."/>
            <person name="Gislard M."/>
            <person name="Lluch J."/>
            <person name="Milhes M."/>
            <person name="Lampietro C."/>
            <person name="Lopez Roques C."/>
            <person name="Donnadieu C."/>
            <person name="Braasch I."/>
            <person name="Desvignes T."/>
            <person name="Postlethwait J."/>
            <person name="Bobe J."/>
            <person name="Guiguen Y."/>
            <person name="Dirks R."/>
        </authorList>
    </citation>
    <scope>NUCLEOTIDE SEQUENCE</scope>
    <source>
        <strain evidence="8">Tag_6206</strain>
        <tissue evidence="8">Liver</tissue>
    </source>
</reference>
<feature type="zinc finger region" description="C3H1-type" evidence="5">
    <location>
        <begin position="7"/>
        <end position="29"/>
    </location>
</feature>
<dbReference type="EMBL" id="JAFIRN010000014">
    <property type="protein sequence ID" value="KAG5835443.1"/>
    <property type="molecule type" value="Genomic_DNA"/>
</dbReference>
<dbReference type="InterPro" id="IPR041686">
    <property type="entry name" value="Znf-CCCH_3"/>
</dbReference>
<dbReference type="PANTHER" id="PTHR15725">
    <property type="entry name" value="ZN-FINGER, C-X8-C-X5-C-X3-H TYPE-CONTAINING"/>
    <property type="match status" value="1"/>
</dbReference>
<protein>
    <recommendedName>
        <fullName evidence="7">C3H1-type domain-containing protein</fullName>
    </recommendedName>
</protein>
<proteinExistence type="predicted"/>
<accession>A0A9D3LV87</accession>
<feature type="region of interest" description="Disordered" evidence="6">
    <location>
        <begin position="142"/>
        <end position="197"/>
    </location>
</feature>
<dbReference type="AlphaFoldDB" id="A0A9D3LV87"/>
<evidence type="ECO:0000256" key="6">
    <source>
        <dbReference type="SAM" id="MobiDB-lite"/>
    </source>
</evidence>
<evidence type="ECO:0000313" key="8">
    <source>
        <dbReference type="EMBL" id="KAG5835443.1"/>
    </source>
</evidence>
<evidence type="ECO:0000313" key="9">
    <source>
        <dbReference type="Proteomes" id="UP001044222"/>
    </source>
</evidence>
<dbReference type="FunFam" id="4.10.1000.10:FF:000024">
    <property type="entry name" value="Zinc finger CCCH domain-containing protein 11A"/>
    <property type="match status" value="1"/>
</dbReference>
<feature type="region of interest" description="Disordered" evidence="6">
    <location>
        <begin position="386"/>
        <end position="906"/>
    </location>
</feature>
<dbReference type="Proteomes" id="UP001044222">
    <property type="component" value="Chromosome 14"/>
</dbReference>
<feature type="compositionally biased region" description="Basic and acidic residues" evidence="6">
    <location>
        <begin position="613"/>
        <end position="622"/>
    </location>
</feature>
<keyword evidence="1 5" id="KW-0479">Metal-binding</keyword>
<evidence type="ECO:0000256" key="3">
    <source>
        <dbReference type="ARBA" id="ARBA00022771"/>
    </source>
</evidence>
<keyword evidence="3 5" id="KW-0863">Zinc-finger</keyword>
<comment type="caution">
    <text evidence="8">The sequence shown here is derived from an EMBL/GenBank/DDBJ whole genome shotgun (WGS) entry which is preliminary data.</text>
</comment>
<feature type="compositionally biased region" description="Basic and acidic residues" evidence="6">
    <location>
        <begin position="522"/>
        <end position="549"/>
    </location>
</feature>
<dbReference type="GO" id="GO:0008270">
    <property type="term" value="F:zinc ion binding"/>
    <property type="evidence" value="ECO:0007669"/>
    <property type="project" value="UniProtKB-KW"/>
</dbReference>
<feature type="domain" description="C3H1-type" evidence="7">
    <location>
        <begin position="7"/>
        <end position="29"/>
    </location>
</feature>
<feature type="region of interest" description="Disordered" evidence="6">
    <location>
        <begin position="215"/>
        <end position="246"/>
    </location>
</feature>
<evidence type="ECO:0000256" key="2">
    <source>
        <dbReference type="ARBA" id="ARBA00022737"/>
    </source>
</evidence>
<keyword evidence="4 5" id="KW-0862">Zinc</keyword>
<dbReference type="InterPro" id="IPR000571">
    <property type="entry name" value="Znf_CCCH"/>
</dbReference>
<evidence type="ECO:0000256" key="4">
    <source>
        <dbReference type="ARBA" id="ARBA00022833"/>
    </source>
</evidence>
<keyword evidence="2" id="KW-0677">Repeat</keyword>
<dbReference type="PROSITE" id="PS50103">
    <property type="entry name" value="ZF_C3H1"/>
    <property type="match status" value="1"/>
</dbReference>
<dbReference type="Pfam" id="PF15663">
    <property type="entry name" value="zf-CCCH_3"/>
    <property type="match status" value="1"/>
</dbReference>
<feature type="compositionally biased region" description="Basic and acidic residues" evidence="6">
    <location>
        <begin position="482"/>
        <end position="499"/>
    </location>
</feature>
<evidence type="ECO:0000256" key="5">
    <source>
        <dbReference type="PROSITE-ProRule" id="PRU00723"/>
    </source>
</evidence>
<evidence type="ECO:0000256" key="1">
    <source>
        <dbReference type="ARBA" id="ARBA00022723"/>
    </source>
</evidence>
<feature type="compositionally biased region" description="Basic and acidic residues" evidence="6">
    <location>
        <begin position="429"/>
        <end position="440"/>
    </location>
</feature>
<keyword evidence="9" id="KW-1185">Reference proteome</keyword>
<feature type="compositionally biased region" description="Acidic residues" evidence="6">
    <location>
        <begin position="158"/>
        <end position="175"/>
    </location>
</feature>
<organism evidence="8 9">
    <name type="scientific">Anguilla anguilla</name>
    <name type="common">European freshwater eel</name>
    <name type="synonym">Muraena anguilla</name>
    <dbReference type="NCBI Taxonomy" id="7936"/>
    <lineage>
        <taxon>Eukaryota</taxon>
        <taxon>Metazoa</taxon>
        <taxon>Chordata</taxon>
        <taxon>Craniata</taxon>
        <taxon>Vertebrata</taxon>
        <taxon>Euteleostomi</taxon>
        <taxon>Actinopterygii</taxon>
        <taxon>Neopterygii</taxon>
        <taxon>Teleostei</taxon>
        <taxon>Anguilliformes</taxon>
        <taxon>Anguillidae</taxon>
        <taxon>Anguilla</taxon>
    </lineage>
</organism>
<dbReference type="PANTHER" id="PTHR15725:SF14">
    <property type="entry name" value="ZINC FINGER CCCH DOMAIN-CONTAINING PROTEIN 11A"/>
    <property type="match status" value="1"/>
</dbReference>
<feature type="compositionally biased region" description="Polar residues" evidence="6">
    <location>
        <begin position="741"/>
        <end position="756"/>
    </location>
</feature>
<feature type="compositionally biased region" description="Basic and acidic residues" evidence="6">
    <location>
        <begin position="308"/>
        <end position="317"/>
    </location>
</feature>
<dbReference type="GO" id="GO:0016973">
    <property type="term" value="P:poly(A)+ mRNA export from nucleus"/>
    <property type="evidence" value="ECO:0007669"/>
    <property type="project" value="TreeGrafter"/>
</dbReference>